<evidence type="ECO:0000256" key="5">
    <source>
        <dbReference type="ARBA" id="ARBA00023080"/>
    </source>
</evidence>
<comment type="cofactor">
    <cofactor evidence="1 6">
        <name>a divalent metal cation</name>
        <dbReference type="ChEBI" id="CHEBI:60240"/>
    </cofactor>
</comment>
<dbReference type="NCBIfam" id="TIGR00172">
    <property type="entry name" value="maf"/>
    <property type="match status" value="1"/>
</dbReference>
<dbReference type="EMBL" id="PXZM01000022">
    <property type="protein sequence ID" value="PSJ95104.1"/>
    <property type="molecule type" value="Genomic_DNA"/>
</dbReference>
<accession>A0A2P7V7B4</accession>
<dbReference type="OrthoDB" id="9807767at2"/>
<keyword evidence="4 6" id="KW-0378">Hydrolase</keyword>
<organism evidence="7 8">
    <name type="scientific">Brevibacillus fortis</name>
    <dbReference type="NCBI Taxonomy" id="2126352"/>
    <lineage>
        <taxon>Bacteria</taxon>
        <taxon>Bacillati</taxon>
        <taxon>Bacillota</taxon>
        <taxon>Bacilli</taxon>
        <taxon>Bacillales</taxon>
        <taxon>Paenibacillaceae</taxon>
        <taxon>Brevibacillus</taxon>
    </lineage>
</organism>
<keyword evidence="3 6" id="KW-0963">Cytoplasm</keyword>
<dbReference type="GO" id="GO:0036221">
    <property type="term" value="F:UTP diphosphatase activity"/>
    <property type="evidence" value="ECO:0007669"/>
    <property type="project" value="RHEA"/>
</dbReference>
<comment type="catalytic activity">
    <reaction evidence="6">
        <text>UTP + H2O = UMP + diphosphate + H(+)</text>
        <dbReference type="Rhea" id="RHEA:29395"/>
        <dbReference type="ChEBI" id="CHEBI:15377"/>
        <dbReference type="ChEBI" id="CHEBI:15378"/>
        <dbReference type="ChEBI" id="CHEBI:33019"/>
        <dbReference type="ChEBI" id="CHEBI:46398"/>
        <dbReference type="ChEBI" id="CHEBI:57865"/>
        <dbReference type="EC" id="3.6.1.9"/>
    </reaction>
</comment>
<comment type="subcellular location">
    <subcellularLocation>
        <location evidence="2 6">Cytoplasm</location>
    </subcellularLocation>
</comment>
<evidence type="ECO:0000256" key="2">
    <source>
        <dbReference type="ARBA" id="ARBA00004496"/>
    </source>
</evidence>
<gene>
    <name evidence="7" type="ORF">C7R93_13895</name>
</gene>
<dbReference type="Proteomes" id="UP000240419">
    <property type="component" value="Unassembled WGS sequence"/>
</dbReference>
<dbReference type="HAMAP" id="MF_00528">
    <property type="entry name" value="Maf"/>
    <property type="match status" value="1"/>
</dbReference>
<dbReference type="PANTHER" id="PTHR43213:SF5">
    <property type="entry name" value="BIFUNCTIONAL DTTP_UTP PYROPHOSPHATASE_METHYLTRANSFERASE PROTEIN-RELATED"/>
    <property type="match status" value="1"/>
</dbReference>
<comment type="function">
    <text evidence="6">Nucleoside triphosphate pyrophosphatase that hydrolyzes dTTP and UTP. May have a dual role in cell division arrest and in preventing the incorporation of modified nucleotides into cellular nucleic acids.</text>
</comment>
<dbReference type="PIRSF" id="PIRSF006305">
    <property type="entry name" value="Maf"/>
    <property type="match status" value="1"/>
</dbReference>
<dbReference type="Pfam" id="PF02545">
    <property type="entry name" value="Maf"/>
    <property type="match status" value="1"/>
</dbReference>
<keyword evidence="8" id="KW-1185">Reference proteome</keyword>
<dbReference type="CDD" id="cd00555">
    <property type="entry name" value="Maf"/>
    <property type="match status" value="1"/>
</dbReference>
<feature type="site" description="Important for substrate specificity" evidence="6">
    <location>
        <position position="16"/>
    </location>
</feature>
<evidence type="ECO:0000313" key="7">
    <source>
        <dbReference type="EMBL" id="PSJ95104.1"/>
    </source>
</evidence>
<evidence type="ECO:0000256" key="1">
    <source>
        <dbReference type="ARBA" id="ARBA00001968"/>
    </source>
</evidence>
<dbReference type="InterPro" id="IPR029001">
    <property type="entry name" value="ITPase-like_fam"/>
</dbReference>
<dbReference type="InterPro" id="IPR003697">
    <property type="entry name" value="Maf-like"/>
</dbReference>
<keyword evidence="5 6" id="KW-0546">Nucleotide metabolism</keyword>
<comment type="similarity">
    <text evidence="6">Belongs to the Maf family. YhdE subfamily.</text>
</comment>
<evidence type="ECO:0000313" key="8">
    <source>
        <dbReference type="Proteomes" id="UP000240419"/>
    </source>
</evidence>
<feature type="site" description="Important for substrate specificity" evidence="6">
    <location>
        <position position="158"/>
    </location>
</feature>
<dbReference type="AlphaFoldDB" id="A0A2P7V7B4"/>
<dbReference type="GO" id="GO:0036218">
    <property type="term" value="F:dTTP diphosphatase activity"/>
    <property type="evidence" value="ECO:0007669"/>
    <property type="project" value="RHEA"/>
</dbReference>
<comment type="caution">
    <text evidence="6">Lacks conserved residue(s) required for the propagation of feature annotation.</text>
</comment>
<dbReference type="EC" id="3.6.1.9" evidence="6"/>
<name>A0A2P7V7B4_9BACL</name>
<reference evidence="7 8" key="1">
    <citation type="submission" date="2018-03" db="EMBL/GenBank/DDBJ databases">
        <title>Brevisbacillus phylogenomics.</title>
        <authorList>
            <person name="Dunlap C."/>
        </authorList>
    </citation>
    <scope>NUCLEOTIDE SEQUENCE [LARGE SCALE GENOMIC DNA]</scope>
    <source>
        <strain evidence="7 8">NRRL NRS-1210</strain>
    </source>
</reference>
<dbReference type="PANTHER" id="PTHR43213">
    <property type="entry name" value="BIFUNCTIONAL DTTP/UTP PYROPHOSPHATASE/METHYLTRANSFERASE PROTEIN-RELATED"/>
    <property type="match status" value="1"/>
</dbReference>
<feature type="active site" description="Proton acceptor" evidence="6">
    <location>
        <position position="73"/>
    </location>
</feature>
<evidence type="ECO:0000256" key="6">
    <source>
        <dbReference type="HAMAP-Rule" id="MF_00528"/>
    </source>
</evidence>
<sequence length="195" mass="21161">MTKKNVSLILASSSPRRRELLQTLGLSFTIITSDVDETTAEHLSAREVVEELSLRKAKEVASRLTEGVVLGSDTVVVLDGQILGKPVDEMDAYRMLSMLQRQEHTVYSGVALIDVETGRAEVSHSLTHVRIRALTEQEIKSYIATGEPMDKAGSYAIQGIGATIVEGITGDYFTVVGLPLGLTSTLLTRFGMPIL</sequence>
<comment type="catalytic activity">
    <reaction evidence="6">
        <text>dTTP + H2O = dTMP + diphosphate + H(+)</text>
        <dbReference type="Rhea" id="RHEA:28534"/>
        <dbReference type="ChEBI" id="CHEBI:15377"/>
        <dbReference type="ChEBI" id="CHEBI:15378"/>
        <dbReference type="ChEBI" id="CHEBI:33019"/>
        <dbReference type="ChEBI" id="CHEBI:37568"/>
        <dbReference type="ChEBI" id="CHEBI:63528"/>
        <dbReference type="EC" id="3.6.1.9"/>
    </reaction>
</comment>
<comment type="caution">
    <text evidence="7">The sequence shown here is derived from an EMBL/GenBank/DDBJ whole genome shotgun (WGS) entry which is preliminary data.</text>
</comment>
<feature type="site" description="Important for substrate specificity" evidence="6">
    <location>
        <position position="74"/>
    </location>
</feature>
<dbReference type="GO" id="GO:0005737">
    <property type="term" value="C:cytoplasm"/>
    <property type="evidence" value="ECO:0007669"/>
    <property type="project" value="UniProtKB-SubCell"/>
</dbReference>
<dbReference type="RefSeq" id="WP_106839366.1">
    <property type="nucleotide sequence ID" value="NZ_JBCNIW010000001.1"/>
</dbReference>
<dbReference type="FunFam" id="3.90.950.10:FF:000005">
    <property type="entry name" value="7-methyl-GTP pyrophosphatase"/>
    <property type="match status" value="1"/>
</dbReference>
<dbReference type="SUPFAM" id="SSF52972">
    <property type="entry name" value="ITPase-like"/>
    <property type="match status" value="1"/>
</dbReference>
<proteinExistence type="inferred from homology"/>
<evidence type="ECO:0000256" key="4">
    <source>
        <dbReference type="ARBA" id="ARBA00022801"/>
    </source>
</evidence>
<dbReference type="Gene3D" id="3.90.950.10">
    <property type="match status" value="1"/>
</dbReference>
<evidence type="ECO:0000256" key="3">
    <source>
        <dbReference type="ARBA" id="ARBA00022490"/>
    </source>
</evidence>
<dbReference type="GO" id="GO:0009117">
    <property type="term" value="P:nucleotide metabolic process"/>
    <property type="evidence" value="ECO:0007669"/>
    <property type="project" value="UniProtKB-KW"/>
</dbReference>
<protein>
    <recommendedName>
        <fullName evidence="6">dTTP/UTP pyrophosphatase</fullName>
        <shortName evidence="6">dTTPase/UTPase</shortName>
        <ecNumber evidence="6">3.6.1.9</ecNumber>
    </recommendedName>
    <alternativeName>
        <fullName evidence="6">Nucleoside triphosphate pyrophosphatase</fullName>
    </alternativeName>
    <alternativeName>
        <fullName evidence="6">Nucleotide pyrophosphatase</fullName>
        <shortName evidence="6">Nucleotide PPase</shortName>
    </alternativeName>
</protein>